<dbReference type="HOGENOM" id="CLU_227684_0_0_9"/>
<reference evidence="5 6" key="1">
    <citation type="submission" date="2012-01" db="EMBL/GenBank/DDBJ databases">
        <title>The Genome Sequence of Helcococcus kunzii ATCC 51366.</title>
        <authorList>
            <consortium name="The Broad Institute Genome Sequencing Platform"/>
            <person name="Earl A."/>
            <person name="Ward D."/>
            <person name="Feldgarden M."/>
            <person name="Gevers D."/>
            <person name="Huys G."/>
            <person name="Young S.K."/>
            <person name="Zeng Q."/>
            <person name="Gargeya S."/>
            <person name="Fitzgerald M."/>
            <person name="Haas B."/>
            <person name="Abouelleil A."/>
            <person name="Alvarado L."/>
            <person name="Arachchi H.M."/>
            <person name="Berlin A."/>
            <person name="Chapman S.B."/>
            <person name="Gearin G."/>
            <person name="Goldberg J."/>
            <person name="Griggs A."/>
            <person name="Gujja S."/>
            <person name="Hansen M."/>
            <person name="Heiman D."/>
            <person name="Howarth C."/>
            <person name="Larimer J."/>
            <person name="Lui A."/>
            <person name="MacDonald P.J.P."/>
            <person name="McCowen C."/>
            <person name="Montmayeur A."/>
            <person name="Murphy C."/>
            <person name="Neiman D."/>
            <person name="Pearson M."/>
            <person name="Priest M."/>
            <person name="Roberts A."/>
            <person name="Saif S."/>
            <person name="Shea T."/>
            <person name="Sisk P."/>
            <person name="Stolte C."/>
            <person name="Sykes S."/>
            <person name="Wortman J."/>
            <person name="Nusbaum C."/>
            <person name="Birren B."/>
        </authorList>
    </citation>
    <scope>NUCLEOTIDE SEQUENCE [LARGE SCALE GENOMIC DNA]</scope>
    <source>
        <strain evidence="5 6">ATCC 51366</strain>
    </source>
</reference>
<feature type="compositionally biased region" description="Acidic residues" evidence="1">
    <location>
        <begin position="38"/>
        <end position="62"/>
    </location>
</feature>
<evidence type="ECO:0000259" key="4">
    <source>
        <dbReference type="Pfam" id="PF12245"/>
    </source>
</evidence>
<evidence type="ECO:0000256" key="1">
    <source>
        <dbReference type="SAM" id="MobiDB-lite"/>
    </source>
</evidence>
<dbReference type="STRING" id="883114.HMPREF9709_01370"/>
<keyword evidence="3" id="KW-0732">Signal</keyword>
<dbReference type="Proteomes" id="UP000004191">
    <property type="component" value="Unassembled WGS sequence"/>
</dbReference>
<proteinExistence type="predicted"/>
<protein>
    <recommendedName>
        <fullName evidence="4">Ig-like domain-containing protein</fullName>
    </recommendedName>
</protein>
<feature type="domain" description="Ig-like" evidence="4">
    <location>
        <begin position="1838"/>
        <end position="1914"/>
    </location>
</feature>
<gene>
    <name evidence="5" type="ORF">HMPREF9709_01370</name>
</gene>
<feature type="signal peptide" evidence="3">
    <location>
        <begin position="1"/>
        <end position="29"/>
    </location>
</feature>
<keyword evidence="2" id="KW-0812">Transmembrane</keyword>
<dbReference type="Pfam" id="PF12245">
    <property type="entry name" value="Big_3_2"/>
    <property type="match status" value="3"/>
</dbReference>
<feature type="chain" id="PRO_5038630894" description="Ig-like domain-containing protein" evidence="3">
    <location>
        <begin position="30"/>
        <end position="2635"/>
    </location>
</feature>
<dbReference type="RefSeq" id="WP_005398885.1">
    <property type="nucleotide sequence ID" value="NZ_JH601088.1"/>
</dbReference>
<dbReference type="InterPro" id="IPR022038">
    <property type="entry name" value="Ig-like_bact"/>
</dbReference>
<dbReference type="OrthoDB" id="9814075at2"/>
<keyword evidence="2" id="KW-0472">Membrane</keyword>
<sequence length="2635" mass="300382">MNKKEKLIKKILSFTLAFLILLSSVPLNIVVAEDETVSETVEETTTENPEETQAETVENTDAETEKETIKETVEETQKETIKEETSEETVEETVKENIRELDLELLEFEDLNSNTKTDDLSKNNIFYGGIKVNGTVADKSGERLFAASFQNFKYEVDKLNNKGEVIEKNIKEGNIDFSPSKNKIIFNLSINTNDRNSLMLDKNIYNPEDTDSNTSYSIRFIAIDKDGNSSLLKTQNIRLLEDKLSTILKDDKSALIDNTNNRYHNKRVLELEILNENKFEEGKDYLTVTIDGNTYNLNSKDLPKNFNITKKENKYTLEFYQGDFNVKLNYNNPFQREISSDEIFSNAKTTKEILYDRFTVVGELPSFAATLKVGDQTVKYDTETPVNEDWTYINKSIELVRVDLLKDNKDVKFKYIFADEFSDYEGSIKRRLQYYPDMFSDTMPETPKEKMSVLYIAAIDKFDNVSVLKTAKIYMDDRSPVVVFDKDPLINKNNYITDNVLKLRIRDNYEPSYNGGSGVKDIFYDVKVKDSTGAEVISKKSQLIDNPNNEYKNDLYLDFNIMDIEGIKDVKFGEIEISFYTSDRAGNKSNVLTKSFKFDTLGPKVDIEYLGEEKTLYADNYYDGARTAEVTVTDENPDFSVERFINSVEINRAESVIYRPQDSTKYVTHIESNGNVHKFKIIFNDHGKYNLKFNYKDDADNPVLPFVEKTGQNVRENSTKIEKQNPFEFVIDLIKPAGKIVESQNSWDTFKEIITFGLFKNDRVTFTAVPSNKNFVRVYTGYYIAKNTGIKPLTLAELEQVDFKDGSSVTIKDDGAYVVYFKFFDKWGRKTYINTNGVVIDQQPGNLDLNVVNKGNINSSVEKLDIKYKLEDLKFSSGIKKIEYKILTDNHNDDNPLHKVVVYENDKKTYEKYEDINAEANRIKEGTISIDPKKINRSDIVFKMVAYDFAGNVSSKQIPIDIDTTKPVVDISYTNDSQYKKTNIYTKERKALIKIKERSNHFDEAAAFNSIKIDYKDYNGKDLDFNKDDIGKWTTIKGNTPDEDVHLLEIKFDQDGQYKLSINYKDTHGNAPDSIISVPEQNPLNFKIDLTHPQLEMKYTVNGKQYTVDNETNNGDKFFTKTAVKLDSAKHTNIEDKNIVYKYYFSEALLNARQLKSIYDANDGRMKDKLEEVSVPLNRKGYIYFFVIDNVEKFSFVRTDLIYVDNTKPEINFDSYPEGNKNGIIKTNPKIVISVKDGKTNSSARYSGLSQVYYNLYIDNKLVESKQEVANYNVDDIKYESIETIRLDLTDVESNNIKLEVFAIDNTGNISDNKVALFSKSSKKPKADIRFNDTYTNYEDGEAYYDKARNMEITLYDNDFTFDKDALVNGLVIKYKDAEGKMHTVPTDDIEVTEITRNYQTINVKLTQQGKYDISMAYINKADNELEPFDVNNISNKDKSTYIYDEHPFSFTIDLDKPTGKIAIRKNPWEDFVEFITFGLISSRNVDVKAIEVKDMTDVKVEYYIDDDFTKYKTDAELDNIKFDFGDTVTINKNSRSVVYFKLTDRVGRVTYLSSNPIIHDNKQPNITITDPGKQIYNGDVKVNISAIDPHLSSGIRKLEYYIINSDVVLKDAKPVVIYDKDPVTITDYNNLTTSISKDIVIDAKTHNRSDVKLVVKVVDNAGNENTITKGYDIDITKPAISINYDNNSSYNNSKYFAKARKATIKIQERSNHFDKVVAKNNIKITAVDSKGNSVNISNIIGEWTSRKGSTPDNDTHVIDVNFNVDANYKLFVSYTDMAGNKADTPNTSRQNNPFEFTVDTVKPEGTITSITDEGNKQTWIKKIEDAYFGIWSKSGISATTTSSDSTSGIKSVEYLVSNSTSVMSNQALMQSDAWRPYNGSIRFSNDQKFILYLRVTDRSGNYTLVSTDGMIVDKTDPRIEGISPEVSVSPQKPINGIYKDNVRVDISVLDPIVSNSSTGLKNISYRVLNNGKVTQEGTLFNFTKTKPKYDELTNRFNSYIIVDSNLNNSNNVEIEVFATDNATNSARKSEKIKIDITKPTVIVSYDNNTNYNSKYYNKPRVATVRILERNFDPNSVKINLKNQYGPNPSVSSWSSSGDNGDNTTHIARIYYSADGDYKFDLDFTDNAGNKMNPIVYENGTTNPDSFIVDITNPVVNISYNNNSGIDGYFNNPRTAVIRIVERNFSRENVQITLKSSLDGKTINNPNIVWSSSGDTHFATIAFRKDGDYKLDVKVTDLASNKNGDINYGKSASPKNFTIDQQIDYLNIAGISNNGQYNGEILPIINMSDVNIAGYDLKLFRTNKSGIDQDVTEQYVNNIDKTNKSIKIVIDTLVKSINNEGKYKLFVTVRDKAGNTKTEVMNFIINRYGSIYQISQYLSDLNRNYTQAVENDLVITESNLSKLDKNSIKLTITRDGQALENVDFQILESVDKAGYHNYQYIINKDSLKEDGVYKIFLVSKDKAGNLKENIDSDSMIQFVVDSTAPELVFVKGMEYAFVNSKKLPINFEAFDALGLASVEIYVNDELVDKIDKFDNINQYLGNIELAEGIRQNVRYVIKDKAGNVLDTNYKNNEGKFTFEPRYDFQREITVSTNLFVRWYENKPVFWGSIAGVSVLALLLFLLFKRKKEKDTAQAK</sequence>
<keyword evidence="2" id="KW-1133">Transmembrane helix</keyword>
<organism evidence="5 6">
    <name type="scientific">Helcococcus kunzii ATCC 51366</name>
    <dbReference type="NCBI Taxonomy" id="883114"/>
    <lineage>
        <taxon>Bacteria</taxon>
        <taxon>Bacillati</taxon>
        <taxon>Bacillota</taxon>
        <taxon>Tissierellia</taxon>
        <taxon>Tissierellales</taxon>
        <taxon>Peptoniphilaceae</taxon>
        <taxon>Helcococcus</taxon>
    </lineage>
</organism>
<feature type="domain" description="Ig-like" evidence="4">
    <location>
        <begin position="1583"/>
        <end position="1669"/>
    </location>
</feature>
<evidence type="ECO:0000313" key="5">
    <source>
        <dbReference type="EMBL" id="EHR33326.1"/>
    </source>
</evidence>
<dbReference type="GeneID" id="96999334"/>
<feature type="region of interest" description="Disordered" evidence="1">
    <location>
        <begin position="38"/>
        <end position="68"/>
    </location>
</feature>
<accession>H3NPU8</accession>
<evidence type="ECO:0000256" key="2">
    <source>
        <dbReference type="SAM" id="Phobius"/>
    </source>
</evidence>
<feature type="domain" description="Ig-like" evidence="4">
    <location>
        <begin position="2308"/>
        <end position="2358"/>
    </location>
</feature>
<name>H3NPU8_9FIRM</name>
<keyword evidence="6" id="KW-1185">Reference proteome</keyword>
<evidence type="ECO:0000313" key="6">
    <source>
        <dbReference type="Proteomes" id="UP000004191"/>
    </source>
</evidence>
<dbReference type="EMBL" id="AGEI01000024">
    <property type="protein sequence ID" value="EHR33326.1"/>
    <property type="molecule type" value="Genomic_DNA"/>
</dbReference>
<dbReference type="eggNOG" id="COG3188">
    <property type="taxonomic scope" value="Bacteria"/>
</dbReference>
<comment type="caution">
    <text evidence="5">The sequence shown here is derived from an EMBL/GenBank/DDBJ whole genome shotgun (WGS) entry which is preliminary data.</text>
</comment>
<evidence type="ECO:0000256" key="3">
    <source>
        <dbReference type="SAM" id="SignalP"/>
    </source>
</evidence>
<feature type="transmembrane region" description="Helical" evidence="2">
    <location>
        <begin position="2604"/>
        <end position="2623"/>
    </location>
</feature>